<sequence length="548" mass="61577">MLFLQVISGIVFLTGCEVASAFSEGAVRLAGGNGTAQGRVEVYHDGQWGTICDDEWDMKDASVVCRALGFSGAIRAEMGGVFPPGSGTIMLDELACTGNETSLADCAFKAWGLSDCKHSEDAGVVCSPEEEEGNFTAYTLDNSCEIGETLTVLFESQKNCDHFITVAGKNKPSVSTEICAHRLILQLNPEAKFLLGGEGNKFTLTVQNECISQAKIFIRYFYSHKIKVTLSSLKCIHQIASTYKVNSLKEYTAQFFSIVIPEDPSFKKQLELLNYAESSSDAKLRDLCLRYFAWNFELFSQSKVWNDVTFSQLRSILSRSDLVIMSEWAVLETVQKWITSNQVEGELTKELIETVRFPMMTPEELLKLQFNVSMYEKNKVTFHEHFVQALMFHTLSYQALNRYMNLSKDAYTPRIYTSSTWSSTAQTNSYYSQSNRSFRTPRHPSSLFISSQTQWTVMYLTNTHSCRNHGFSCSANSLPGFRFSSSNVTPNIRYQNMLVMKCGGTIVTEIQELKQQMLLDPATLTGTNFPCSSRSNTYMVVIRPTYST</sequence>
<keyword evidence="2" id="KW-0677">Repeat</keyword>
<dbReference type="InterPro" id="IPR036772">
    <property type="entry name" value="SRCR-like_dom_sf"/>
</dbReference>
<organism evidence="8 9">
    <name type="scientific">Pelobates cultripes</name>
    <name type="common">Western spadefoot toad</name>
    <dbReference type="NCBI Taxonomy" id="61616"/>
    <lineage>
        <taxon>Eukaryota</taxon>
        <taxon>Metazoa</taxon>
        <taxon>Chordata</taxon>
        <taxon>Craniata</taxon>
        <taxon>Vertebrata</taxon>
        <taxon>Euteleostomi</taxon>
        <taxon>Amphibia</taxon>
        <taxon>Batrachia</taxon>
        <taxon>Anura</taxon>
        <taxon>Pelobatoidea</taxon>
        <taxon>Pelobatidae</taxon>
        <taxon>Pelobates</taxon>
    </lineage>
</organism>
<dbReference type="Gene3D" id="3.30.710.10">
    <property type="entry name" value="Potassium Channel Kv1.1, Chain A"/>
    <property type="match status" value="1"/>
</dbReference>
<evidence type="ECO:0000256" key="4">
    <source>
        <dbReference type="ARBA" id="ARBA00023180"/>
    </source>
</evidence>
<dbReference type="PANTHER" id="PTHR24410:SF16">
    <property type="entry name" value="GALECTIN-3-BINDING PROTEIN"/>
    <property type="match status" value="1"/>
</dbReference>
<dbReference type="InterPro" id="IPR001190">
    <property type="entry name" value="SRCR"/>
</dbReference>
<dbReference type="PROSITE" id="PS50287">
    <property type="entry name" value="SRCR_2"/>
    <property type="match status" value="1"/>
</dbReference>
<proteinExistence type="predicted"/>
<evidence type="ECO:0000259" key="7">
    <source>
        <dbReference type="PROSITE" id="PS50287"/>
    </source>
</evidence>
<feature type="signal peptide" evidence="6">
    <location>
        <begin position="1"/>
        <end position="21"/>
    </location>
</feature>
<reference evidence="8" key="1">
    <citation type="submission" date="2022-03" db="EMBL/GenBank/DDBJ databases">
        <authorList>
            <person name="Alioto T."/>
            <person name="Alioto T."/>
            <person name="Gomez Garrido J."/>
        </authorList>
    </citation>
    <scope>NUCLEOTIDE SEQUENCE</scope>
</reference>
<gene>
    <name evidence="8" type="ORF">PECUL_23A044184</name>
</gene>
<feature type="disulfide bond" evidence="5">
    <location>
        <begin position="96"/>
        <end position="106"/>
    </location>
</feature>
<dbReference type="Gene3D" id="1.25.40.420">
    <property type="match status" value="1"/>
</dbReference>
<dbReference type="PRINTS" id="PR00258">
    <property type="entry name" value="SPERACTRCPTR"/>
</dbReference>
<dbReference type="SUPFAM" id="SSF54695">
    <property type="entry name" value="POZ domain"/>
    <property type="match status" value="1"/>
</dbReference>
<dbReference type="FunFam" id="3.10.250.10:FF:000006">
    <property type="entry name" value="neurotrypsin isoform X2"/>
    <property type="match status" value="1"/>
</dbReference>
<feature type="disulfide bond" evidence="5">
    <location>
        <begin position="52"/>
        <end position="116"/>
    </location>
</feature>
<dbReference type="PANTHER" id="PTHR24410">
    <property type="entry name" value="HL07962P-RELATED"/>
    <property type="match status" value="1"/>
</dbReference>
<dbReference type="EMBL" id="OW240916">
    <property type="protein sequence ID" value="CAH2291678.1"/>
    <property type="molecule type" value="Genomic_DNA"/>
</dbReference>
<dbReference type="InterPro" id="IPR011333">
    <property type="entry name" value="SKP1/BTB/POZ_sf"/>
</dbReference>
<dbReference type="InterPro" id="IPR051481">
    <property type="entry name" value="BTB-POZ/Galectin-3-binding"/>
</dbReference>
<evidence type="ECO:0000256" key="5">
    <source>
        <dbReference type="PROSITE-ProRule" id="PRU00196"/>
    </source>
</evidence>
<evidence type="ECO:0000256" key="3">
    <source>
        <dbReference type="ARBA" id="ARBA00023157"/>
    </source>
</evidence>
<dbReference type="InterPro" id="IPR011705">
    <property type="entry name" value="BACK"/>
</dbReference>
<name>A0AAD1S3S2_PELCU</name>
<dbReference type="SMART" id="SM00202">
    <property type="entry name" value="SR"/>
    <property type="match status" value="1"/>
</dbReference>
<dbReference type="Gene3D" id="3.10.250.10">
    <property type="entry name" value="SRCR-like domain"/>
    <property type="match status" value="1"/>
</dbReference>
<dbReference type="Pfam" id="PF00530">
    <property type="entry name" value="SRCR"/>
    <property type="match status" value="1"/>
</dbReference>
<evidence type="ECO:0000313" key="8">
    <source>
        <dbReference type="EMBL" id="CAH2291678.1"/>
    </source>
</evidence>
<keyword evidence="9" id="KW-1185">Reference proteome</keyword>
<dbReference type="Proteomes" id="UP001295444">
    <property type="component" value="Chromosome 05"/>
</dbReference>
<feature type="chain" id="PRO_5041911942" evidence="6">
    <location>
        <begin position="22"/>
        <end position="548"/>
    </location>
</feature>
<keyword evidence="4" id="KW-0325">Glycoprotein</keyword>
<dbReference type="PROSITE" id="PS00420">
    <property type="entry name" value="SRCR_1"/>
    <property type="match status" value="1"/>
</dbReference>
<accession>A0AAD1S3S2</accession>
<feature type="disulfide bond" evidence="5">
    <location>
        <begin position="65"/>
        <end position="126"/>
    </location>
</feature>
<evidence type="ECO:0000256" key="6">
    <source>
        <dbReference type="SAM" id="SignalP"/>
    </source>
</evidence>
<dbReference type="SUPFAM" id="SSF56487">
    <property type="entry name" value="SRCR-like"/>
    <property type="match status" value="1"/>
</dbReference>
<dbReference type="Pfam" id="PF07707">
    <property type="entry name" value="BACK"/>
    <property type="match status" value="1"/>
</dbReference>
<keyword evidence="3 5" id="KW-1015">Disulfide bond</keyword>
<dbReference type="AlphaFoldDB" id="A0AAD1S3S2"/>
<keyword evidence="1 6" id="KW-0732">Signal</keyword>
<evidence type="ECO:0000256" key="2">
    <source>
        <dbReference type="ARBA" id="ARBA00022737"/>
    </source>
</evidence>
<feature type="domain" description="SRCR" evidence="7">
    <location>
        <begin position="27"/>
        <end position="127"/>
    </location>
</feature>
<dbReference type="GO" id="GO:0016020">
    <property type="term" value="C:membrane"/>
    <property type="evidence" value="ECO:0007669"/>
    <property type="project" value="InterPro"/>
</dbReference>
<dbReference type="SMART" id="SM00875">
    <property type="entry name" value="BACK"/>
    <property type="match status" value="1"/>
</dbReference>
<evidence type="ECO:0000313" key="9">
    <source>
        <dbReference type="Proteomes" id="UP001295444"/>
    </source>
</evidence>
<protein>
    <submittedName>
        <fullName evidence="8">Galectin-3-binding isoform X1</fullName>
    </submittedName>
</protein>
<evidence type="ECO:0000256" key="1">
    <source>
        <dbReference type="ARBA" id="ARBA00022729"/>
    </source>
</evidence>